<evidence type="ECO:0000256" key="2">
    <source>
        <dbReference type="ARBA" id="ARBA00013253"/>
    </source>
</evidence>
<evidence type="ECO:0000256" key="5">
    <source>
        <dbReference type="ARBA" id="ARBA00022777"/>
    </source>
</evidence>
<dbReference type="EMBL" id="CABM01000008">
    <property type="protein sequence ID" value="CBH95594.1"/>
    <property type="molecule type" value="Genomic_DNA"/>
</dbReference>
<keyword evidence="7" id="KW-0289">Folate biosynthesis</keyword>
<keyword evidence="5 10" id="KW-0418">Kinase</keyword>
<dbReference type="UniPathway" id="UPA00077">
    <property type="reaction ID" value="UER00155"/>
</dbReference>
<dbReference type="AlphaFoldDB" id="E6PKZ3"/>
<dbReference type="PANTHER" id="PTHR43071">
    <property type="entry name" value="2-AMINO-4-HYDROXY-6-HYDROXYMETHYLDIHYDROPTERIDINE PYROPHOSPHOKINASE"/>
    <property type="match status" value="1"/>
</dbReference>
<dbReference type="CDD" id="cd00483">
    <property type="entry name" value="HPPK"/>
    <property type="match status" value="1"/>
</dbReference>
<gene>
    <name evidence="10" type="primary">folK</name>
    <name evidence="10" type="ORF">CARN2_1858</name>
</gene>
<feature type="domain" description="7,8-dihydro-6-hydroxymethylpterin-pyrophosphokinase" evidence="9">
    <location>
        <begin position="101"/>
        <end position="112"/>
    </location>
</feature>
<evidence type="ECO:0000256" key="4">
    <source>
        <dbReference type="ARBA" id="ARBA00022741"/>
    </source>
</evidence>
<dbReference type="PANTHER" id="PTHR43071:SF1">
    <property type="entry name" value="2-AMINO-4-HYDROXY-6-HYDROXYMETHYLDIHYDROPTERIDINE PYROPHOSPHOKINASE"/>
    <property type="match status" value="1"/>
</dbReference>
<dbReference type="GO" id="GO:0046656">
    <property type="term" value="P:folic acid biosynthetic process"/>
    <property type="evidence" value="ECO:0007669"/>
    <property type="project" value="UniProtKB-KW"/>
</dbReference>
<reference evidence="10" key="1">
    <citation type="submission" date="2009-10" db="EMBL/GenBank/DDBJ databases">
        <title>Diversity of trophic interactions inside an arsenic-rich microbial ecosystem.</title>
        <authorList>
            <person name="Bertin P.N."/>
            <person name="Heinrich-Salmeron A."/>
            <person name="Pelletier E."/>
            <person name="Goulhen-Chollet F."/>
            <person name="Arsene-Ploetze F."/>
            <person name="Gallien S."/>
            <person name="Calteau A."/>
            <person name="Vallenet D."/>
            <person name="Casiot C."/>
            <person name="Chane-Woon-Ming B."/>
            <person name="Giloteaux L."/>
            <person name="Barakat M."/>
            <person name="Bonnefoy V."/>
            <person name="Bruneel O."/>
            <person name="Chandler M."/>
            <person name="Cleiss J."/>
            <person name="Duran R."/>
            <person name="Elbaz-Poulichet F."/>
            <person name="Fonknechten N."/>
            <person name="Lauga B."/>
            <person name="Mornico D."/>
            <person name="Ortet P."/>
            <person name="Schaeffer C."/>
            <person name="Siguier P."/>
            <person name="Alexander Thil Smith A."/>
            <person name="Van Dorsselaer A."/>
            <person name="Weissenbach J."/>
            <person name="Medigue C."/>
            <person name="Le Paslier D."/>
        </authorList>
    </citation>
    <scope>NUCLEOTIDE SEQUENCE</scope>
</reference>
<proteinExistence type="predicted"/>
<dbReference type="GO" id="GO:0046654">
    <property type="term" value="P:tetrahydrofolate biosynthetic process"/>
    <property type="evidence" value="ECO:0007669"/>
    <property type="project" value="UniProtKB-UniPathway"/>
</dbReference>
<evidence type="ECO:0000256" key="3">
    <source>
        <dbReference type="ARBA" id="ARBA00022679"/>
    </source>
</evidence>
<dbReference type="SUPFAM" id="SSF55083">
    <property type="entry name" value="6-hydroxymethyl-7,8-dihydropterin pyrophosphokinase, HPPK"/>
    <property type="match status" value="1"/>
</dbReference>
<dbReference type="NCBIfam" id="TIGR01498">
    <property type="entry name" value="folK"/>
    <property type="match status" value="1"/>
</dbReference>
<comment type="pathway">
    <text evidence="1">Cofactor biosynthesis; tetrahydrofolate biosynthesis; 2-amino-4-hydroxy-6-hydroxymethyl-7,8-dihydropteridine diphosphate from 7,8-dihydroneopterin triphosphate: step 4/4.</text>
</comment>
<dbReference type="InterPro" id="IPR000550">
    <property type="entry name" value="Hppk"/>
</dbReference>
<accession>E6PKZ3</accession>
<evidence type="ECO:0000256" key="6">
    <source>
        <dbReference type="ARBA" id="ARBA00022840"/>
    </source>
</evidence>
<sequence length="189" mass="20321">MSAASSLAPILAPDMALIGLGANLGDGAATLATALGELQDLAGCQLLQNSSLYRSAPVDAKGPDYWNAVAVLRCALTPGQLLRRLQCIERRHGRLRPAGQHNAPRTLDLDLLLFGEQTLQDAALTLPHPRMHQRAFVLAPLAEVWPDWILPDGEPVQHAAQRLQAAGQTLERAGTLTPMPANRLQPGWK</sequence>
<protein>
    <recommendedName>
        <fullName evidence="2">2-amino-4-hydroxy-6-hydroxymethyldihydropteridine diphosphokinase</fullName>
        <ecNumber evidence="2">2.7.6.3</ecNumber>
    </recommendedName>
</protein>
<name>E6PKZ3_9ZZZZ</name>
<evidence type="ECO:0000256" key="1">
    <source>
        <dbReference type="ARBA" id="ARBA00005051"/>
    </source>
</evidence>
<organism evidence="10">
    <name type="scientific">mine drainage metagenome</name>
    <dbReference type="NCBI Taxonomy" id="410659"/>
    <lineage>
        <taxon>unclassified sequences</taxon>
        <taxon>metagenomes</taxon>
        <taxon>ecological metagenomes</taxon>
    </lineage>
</organism>
<dbReference type="GO" id="GO:0005524">
    <property type="term" value="F:ATP binding"/>
    <property type="evidence" value="ECO:0007669"/>
    <property type="project" value="UniProtKB-KW"/>
</dbReference>
<evidence type="ECO:0000259" key="9">
    <source>
        <dbReference type="PROSITE" id="PS00794"/>
    </source>
</evidence>
<keyword evidence="4" id="KW-0547">Nucleotide-binding</keyword>
<dbReference type="InterPro" id="IPR035907">
    <property type="entry name" value="Hppk_sf"/>
</dbReference>
<feature type="region of interest" description="Disordered" evidence="8">
    <location>
        <begin position="170"/>
        <end position="189"/>
    </location>
</feature>
<dbReference type="GO" id="GO:0016301">
    <property type="term" value="F:kinase activity"/>
    <property type="evidence" value="ECO:0007669"/>
    <property type="project" value="UniProtKB-KW"/>
</dbReference>
<comment type="caution">
    <text evidence="10">The sequence shown here is derived from an EMBL/GenBank/DDBJ whole genome shotgun (WGS) entry which is preliminary data.</text>
</comment>
<dbReference type="EC" id="2.7.6.3" evidence="2"/>
<keyword evidence="6" id="KW-0067">ATP-binding</keyword>
<evidence type="ECO:0000256" key="8">
    <source>
        <dbReference type="SAM" id="MobiDB-lite"/>
    </source>
</evidence>
<evidence type="ECO:0000313" key="10">
    <source>
        <dbReference type="EMBL" id="CBH95594.1"/>
    </source>
</evidence>
<evidence type="ECO:0000256" key="7">
    <source>
        <dbReference type="ARBA" id="ARBA00022909"/>
    </source>
</evidence>
<dbReference type="Pfam" id="PF01288">
    <property type="entry name" value="HPPK"/>
    <property type="match status" value="1"/>
</dbReference>
<dbReference type="PROSITE" id="PS00794">
    <property type="entry name" value="HPPK"/>
    <property type="match status" value="1"/>
</dbReference>
<keyword evidence="3 10" id="KW-0808">Transferase</keyword>
<dbReference type="GO" id="GO:0003848">
    <property type="term" value="F:2-amino-4-hydroxy-6-hydroxymethyldihydropteridine diphosphokinase activity"/>
    <property type="evidence" value="ECO:0007669"/>
    <property type="project" value="UniProtKB-EC"/>
</dbReference>
<dbReference type="Gene3D" id="3.30.70.560">
    <property type="entry name" value="7,8-Dihydro-6-hydroxymethylpterin-pyrophosphokinase HPPK"/>
    <property type="match status" value="1"/>
</dbReference>